<keyword evidence="12" id="KW-1185">Reference proteome</keyword>
<dbReference type="Pfam" id="PF20154">
    <property type="entry name" value="LNT_N"/>
    <property type="match status" value="1"/>
</dbReference>
<evidence type="ECO:0000256" key="4">
    <source>
        <dbReference type="ARBA" id="ARBA00022692"/>
    </source>
</evidence>
<feature type="transmembrane region" description="Helical" evidence="8">
    <location>
        <begin position="245"/>
        <end position="265"/>
    </location>
</feature>
<dbReference type="GO" id="GO:0005886">
    <property type="term" value="C:plasma membrane"/>
    <property type="evidence" value="ECO:0007669"/>
    <property type="project" value="UniProtKB-SubCell"/>
</dbReference>
<dbReference type="EC" id="2.3.1.269" evidence="8"/>
<dbReference type="AlphaFoldDB" id="A0A418KXN0"/>
<dbReference type="PROSITE" id="PS50263">
    <property type="entry name" value="CN_HYDROLASE"/>
    <property type="match status" value="1"/>
</dbReference>
<feature type="transmembrane region" description="Helical" evidence="8">
    <location>
        <begin position="213"/>
        <end position="239"/>
    </location>
</feature>
<evidence type="ECO:0000313" key="11">
    <source>
        <dbReference type="EMBL" id="RIQ36100.1"/>
    </source>
</evidence>
<feature type="transmembrane region" description="Helical" evidence="8">
    <location>
        <begin position="122"/>
        <end position="141"/>
    </location>
</feature>
<feature type="region of interest" description="Disordered" evidence="9">
    <location>
        <begin position="1"/>
        <end position="36"/>
    </location>
</feature>
<dbReference type="GO" id="GO:0016410">
    <property type="term" value="F:N-acyltransferase activity"/>
    <property type="evidence" value="ECO:0007669"/>
    <property type="project" value="UniProtKB-UniRule"/>
</dbReference>
<gene>
    <name evidence="8 11" type="primary">lnt</name>
    <name evidence="11" type="ORF">DY240_01795</name>
</gene>
<dbReference type="InterPro" id="IPR036526">
    <property type="entry name" value="C-N_Hydrolase_sf"/>
</dbReference>
<evidence type="ECO:0000256" key="2">
    <source>
        <dbReference type="ARBA" id="ARBA00022475"/>
    </source>
</evidence>
<evidence type="ECO:0000259" key="10">
    <source>
        <dbReference type="PROSITE" id="PS50263"/>
    </source>
</evidence>
<keyword evidence="4 8" id="KW-0812">Transmembrane</keyword>
<keyword evidence="5 8" id="KW-1133">Transmembrane helix</keyword>
<dbReference type="PANTHER" id="PTHR38686">
    <property type="entry name" value="APOLIPOPROTEIN N-ACYLTRANSFERASE"/>
    <property type="match status" value="1"/>
</dbReference>
<evidence type="ECO:0000256" key="6">
    <source>
        <dbReference type="ARBA" id="ARBA00023136"/>
    </source>
</evidence>
<evidence type="ECO:0000256" key="7">
    <source>
        <dbReference type="ARBA" id="ARBA00023315"/>
    </source>
</evidence>
<comment type="pathway">
    <text evidence="8">Protein modification; lipoprotein biosynthesis (N-acyl transfer).</text>
</comment>
<comment type="subcellular location">
    <subcellularLocation>
        <location evidence="1 8">Cell membrane</location>
        <topology evidence="1 8">Multi-pass membrane protein</topology>
    </subcellularLocation>
</comment>
<evidence type="ECO:0000256" key="9">
    <source>
        <dbReference type="SAM" id="MobiDB-lite"/>
    </source>
</evidence>
<dbReference type="PANTHER" id="PTHR38686:SF1">
    <property type="entry name" value="APOLIPOPROTEIN N-ACYLTRANSFERASE"/>
    <property type="match status" value="1"/>
</dbReference>
<accession>A0A418KXN0</accession>
<feature type="transmembrane region" description="Helical" evidence="8">
    <location>
        <begin position="147"/>
        <end position="170"/>
    </location>
</feature>
<dbReference type="InterPro" id="IPR045378">
    <property type="entry name" value="LNT_N"/>
</dbReference>
<evidence type="ECO:0000256" key="3">
    <source>
        <dbReference type="ARBA" id="ARBA00022679"/>
    </source>
</evidence>
<dbReference type="UniPathway" id="UPA00666"/>
<reference evidence="11 12" key="1">
    <citation type="submission" date="2018-09" db="EMBL/GenBank/DDBJ databases">
        <title>Isolation, diversity and antifungal activity of actinobacteria from wheat.</title>
        <authorList>
            <person name="Han C."/>
        </authorList>
    </citation>
    <scope>NUCLEOTIDE SEQUENCE [LARGE SCALE GENOMIC DNA]</scope>
    <source>
        <strain evidence="11 12">NEAU-YY265</strain>
    </source>
</reference>
<sequence length="585" mass="62524">MQRRPRPGPKGGAGLRPSSRTLGRPDAPTARPPGTLGLGRTLYRRTIGSTLDGAGSRSGYGPTAGRRTEQHNVTHLWRYAGAALLGVSLVAAFPPYDLWFVAVLVPAAFALLVRGQPLKRSALLGYLFGAGFFLPLLDWTGMEVGPIPWIILALFEALFFIPLALGLTLVQRLPGWPVWTAAVWVADEAVRGRLPYGGFTWGKLAFSQADSPMLGLVSWAGTPGLSFAVALAGGLLAWVVVERRLWVRAAAAAGAVAVVVAPLLIQPMEPDGDTVTVAIVQGNVPAEGLAYNDEKRAITRNHVEATQRLADDVEAGRVERPDVVVWPENSSDISPFHDADTYRAIDGAVRAIGVPTLISAIVPTDDGRNVHNTSILWDPVSGPGDTYVKRHPMPFGEYIPFRSIAERITDAVNQQPRDHLPGDRVGIFRVGDTVIGDVICFEVAFDGIVRDAVIDGGQFLTVQTNNATFGRTEMTEQQLAQSRVRAFEHGRTVLVSALAGVSAVVAPDGSVQDRAELFTQDVIVTEVPLADGLTPATRVGAWPEWIITALGLGAVALVVVDARRSRRATAPVADEPRPPVEAGVP</sequence>
<dbReference type="InterPro" id="IPR003010">
    <property type="entry name" value="C-N_Hydrolase"/>
</dbReference>
<evidence type="ECO:0000256" key="1">
    <source>
        <dbReference type="ARBA" id="ARBA00004651"/>
    </source>
</evidence>
<proteinExistence type="inferred from homology"/>
<dbReference type="EMBL" id="QUAL01000017">
    <property type="protein sequence ID" value="RIQ36100.1"/>
    <property type="molecule type" value="Genomic_DNA"/>
</dbReference>
<comment type="catalytic activity">
    <reaction evidence="8">
        <text>N-terminal S-1,2-diacyl-sn-glyceryl-L-cysteinyl-[lipoprotein] + a glycerophospholipid = N-acyl-S-1,2-diacyl-sn-glyceryl-L-cysteinyl-[lipoprotein] + a 2-acyl-sn-glycero-3-phospholipid + H(+)</text>
        <dbReference type="Rhea" id="RHEA:48228"/>
        <dbReference type="Rhea" id="RHEA-COMP:14681"/>
        <dbReference type="Rhea" id="RHEA-COMP:14684"/>
        <dbReference type="ChEBI" id="CHEBI:15378"/>
        <dbReference type="ChEBI" id="CHEBI:136912"/>
        <dbReference type="ChEBI" id="CHEBI:140656"/>
        <dbReference type="ChEBI" id="CHEBI:140657"/>
        <dbReference type="ChEBI" id="CHEBI:140660"/>
        <dbReference type="EC" id="2.3.1.269"/>
    </reaction>
</comment>
<comment type="similarity">
    <text evidence="8">Belongs to the CN hydrolase family. Apolipoprotein N-acyltransferase subfamily.</text>
</comment>
<comment type="function">
    <text evidence="8">Catalyzes the phospholipid dependent N-acylation of the N-terminal cysteine of apolipoprotein, the last step in lipoprotein maturation.</text>
</comment>
<name>A0A418KXN0_9ACTN</name>
<dbReference type="SUPFAM" id="SSF56317">
    <property type="entry name" value="Carbon-nitrogen hydrolase"/>
    <property type="match status" value="1"/>
</dbReference>
<evidence type="ECO:0000256" key="8">
    <source>
        <dbReference type="HAMAP-Rule" id="MF_01148"/>
    </source>
</evidence>
<feature type="transmembrane region" description="Helical" evidence="8">
    <location>
        <begin position="76"/>
        <end position="93"/>
    </location>
</feature>
<keyword evidence="3 8" id="KW-0808">Transferase</keyword>
<dbReference type="GO" id="GO:0042158">
    <property type="term" value="P:lipoprotein biosynthetic process"/>
    <property type="evidence" value="ECO:0007669"/>
    <property type="project" value="UniProtKB-UniRule"/>
</dbReference>
<protein>
    <recommendedName>
        <fullName evidence="8">Apolipoprotein N-acyltransferase</fullName>
        <shortName evidence="8">ALP N-acyltransferase</shortName>
        <ecNumber evidence="8">2.3.1.269</ecNumber>
    </recommendedName>
</protein>
<keyword evidence="2 8" id="KW-1003">Cell membrane</keyword>
<evidence type="ECO:0000256" key="5">
    <source>
        <dbReference type="ARBA" id="ARBA00022989"/>
    </source>
</evidence>
<keyword evidence="6 8" id="KW-0472">Membrane</keyword>
<comment type="caution">
    <text evidence="11">The sequence shown here is derived from an EMBL/GenBank/DDBJ whole genome shotgun (WGS) entry which is preliminary data.</text>
</comment>
<dbReference type="CDD" id="cd07571">
    <property type="entry name" value="ALP_N-acyl_transferase"/>
    <property type="match status" value="1"/>
</dbReference>
<dbReference type="NCBIfam" id="TIGR00546">
    <property type="entry name" value="lnt"/>
    <property type="match status" value="1"/>
</dbReference>
<dbReference type="InterPro" id="IPR004563">
    <property type="entry name" value="Apolipo_AcylTrfase"/>
</dbReference>
<evidence type="ECO:0000313" key="12">
    <source>
        <dbReference type="Proteomes" id="UP000284057"/>
    </source>
</evidence>
<keyword evidence="11" id="KW-0449">Lipoprotein</keyword>
<feature type="transmembrane region" description="Helical" evidence="8">
    <location>
        <begin position="99"/>
        <end position="115"/>
    </location>
</feature>
<dbReference type="HAMAP" id="MF_01148">
    <property type="entry name" value="Lnt"/>
    <property type="match status" value="1"/>
</dbReference>
<dbReference type="Gene3D" id="3.60.110.10">
    <property type="entry name" value="Carbon-nitrogen hydrolase"/>
    <property type="match status" value="1"/>
</dbReference>
<organism evidence="11 12">
    <name type="scientific">Jiangella rhizosphaerae</name>
    <dbReference type="NCBI Taxonomy" id="2293569"/>
    <lineage>
        <taxon>Bacteria</taxon>
        <taxon>Bacillati</taxon>
        <taxon>Actinomycetota</taxon>
        <taxon>Actinomycetes</taxon>
        <taxon>Jiangellales</taxon>
        <taxon>Jiangellaceae</taxon>
        <taxon>Jiangella</taxon>
    </lineage>
</organism>
<feature type="domain" description="CN hydrolase" evidence="10">
    <location>
        <begin position="275"/>
        <end position="529"/>
    </location>
</feature>
<dbReference type="Proteomes" id="UP000284057">
    <property type="component" value="Unassembled WGS sequence"/>
</dbReference>
<dbReference type="Pfam" id="PF00795">
    <property type="entry name" value="CN_hydrolase"/>
    <property type="match status" value="1"/>
</dbReference>
<keyword evidence="7 8" id="KW-0012">Acyltransferase</keyword>